<name>A0A8J5N6Y5_HOMAM</name>
<dbReference type="AlphaFoldDB" id="A0A8J5N6Y5"/>
<gene>
    <name evidence="3" type="ORF">Hamer_G003233</name>
</gene>
<dbReference type="SUPFAM" id="SSF57756">
    <property type="entry name" value="Retrovirus zinc finger-like domains"/>
    <property type="match status" value="1"/>
</dbReference>
<feature type="region of interest" description="Disordered" evidence="1">
    <location>
        <begin position="1"/>
        <end position="26"/>
    </location>
</feature>
<dbReference type="GO" id="GO:0008270">
    <property type="term" value="F:zinc ion binding"/>
    <property type="evidence" value="ECO:0007669"/>
    <property type="project" value="InterPro"/>
</dbReference>
<evidence type="ECO:0000256" key="1">
    <source>
        <dbReference type="SAM" id="MobiDB-lite"/>
    </source>
</evidence>
<evidence type="ECO:0000313" key="3">
    <source>
        <dbReference type="EMBL" id="KAG7174298.1"/>
    </source>
</evidence>
<comment type="caution">
    <text evidence="3">The sequence shown here is derived from an EMBL/GenBank/DDBJ whole genome shotgun (WGS) entry which is preliminary data.</text>
</comment>
<dbReference type="SMART" id="SM00343">
    <property type="entry name" value="ZnF_C2HC"/>
    <property type="match status" value="2"/>
</dbReference>
<evidence type="ECO:0000313" key="4">
    <source>
        <dbReference type="Proteomes" id="UP000747542"/>
    </source>
</evidence>
<evidence type="ECO:0000259" key="2">
    <source>
        <dbReference type="SMART" id="SM00343"/>
    </source>
</evidence>
<dbReference type="GO" id="GO:0003676">
    <property type="term" value="F:nucleic acid binding"/>
    <property type="evidence" value="ECO:0007669"/>
    <property type="project" value="InterPro"/>
</dbReference>
<proteinExistence type="predicted"/>
<reference evidence="3" key="1">
    <citation type="journal article" date="2021" name="Sci. Adv.">
        <title>The American lobster genome reveals insights on longevity, neural, and immune adaptations.</title>
        <authorList>
            <person name="Polinski J.M."/>
            <person name="Zimin A.V."/>
            <person name="Clark K.F."/>
            <person name="Kohn A.B."/>
            <person name="Sadowski N."/>
            <person name="Timp W."/>
            <person name="Ptitsyn A."/>
            <person name="Khanna P."/>
            <person name="Romanova D.Y."/>
            <person name="Williams P."/>
            <person name="Greenwood S.J."/>
            <person name="Moroz L.L."/>
            <person name="Walt D.R."/>
            <person name="Bodnar A.G."/>
        </authorList>
    </citation>
    <scope>NUCLEOTIDE SEQUENCE</scope>
    <source>
        <strain evidence="3">GMGI-L3</strain>
    </source>
</reference>
<dbReference type="InterPro" id="IPR001878">
    <property type="entry name" value="Znf_CCHC"/>
</dbReference>
<feature type="compositionally biased region" description="Polar residues" evidence="1">
    <location>
        <begin position="1"/>
        <end position="10"/>
    </location>
</feature>
<accession>A0A8J5N6Y5</accession>
<dbReference type="Gene3D" id="4.10.60.10">
    <property type="entry name" value="Zinc finger, CCHC-type"/>
    <property type="match status" value="1"/>
</dbReference>
<feature type="domain" description="CCHC-type" evidence="2">
    <location>
        <begin position="26"/>
        <end position="43"/>
    </location>
</feature>
<sequence>MPTLAKVSQYQRDRRSHRPDSAKPKQCYRCGKDRHTDMMACKALDRVCLLCNKKGHFASVCRSAPRIRSKKVNLRPTNQKVHLLITDVYLNSAQSRPAPKVWVHTTHPAGSEEVKWTPDSEAEATVLGLCVAGSLGIRPDMQQTTSGMNLWAAGQHPLTCLGTFSANL</sequence>
<protein>
    <recommendedName>
        <fullName evidence="2">CCHC-type domain-containing protein</fullName>
    </recommendedName>
</protein>
<dbReference type="EMBL" id="JAHLQT010007678">
    <property type="protein sequence ID" value="KAG7174298.1"/>
    <property type="molecule type" value="Genomic_DNA"/>
</dbReference>
<feature type="domain" description="CCHC-type" evidence="2">
    <location>
        <begin position="47"/>
        <end position="63"/>
    </location>
</feature>
<organism evidence="3 4">
    <name type="scientific">Homarus americanus</name>
    <name type="common">American lobster</name>
    <dbReference type="NCBI Taxonomy" id="6706"/>
    <lineage>
        <taxon>Eukaryota</taxon>
        <taxon>Metazoa</taxon>
        <taxon>Ecdysozoa</taxon>
        <taxon>Arthropoda</taxon>
        <taxon>Crustacea</taxon>
        <taxon>Multicrustacea</taxon>
        <taxon>Malacostraca</taxon>
        <taxon>Eumalacostraca</taxon>
        <taxon>Eucarida</taxon>
        <taxon>Decapoda</taxon>
        <taxon>Pleocyemata</taxon>
        <taxon>Astacidea</taxon>
        <taxon>Nephropoidea</taxon>
        <taxon>Nephropidae</taxon>
        <taxon>Homarus</taxon>
    </lineage>
</organism>
<dbReference type="InterPro" id="IPR036875">
    <property type="entry name" value="Znf_CCHC_sf"/>
</dbReference>
<dbReference type="Proteomes" id="UP000747542">
    <property type="component" value="Unassembled WGS sequence"/>
</dbReference>
<keyword evidence="4" id="KW-1185">Reference proteome</keyword>